<comment type="subcellular location">
    <subcellularLocation>
        <location evidence="1">Endomembrane system</location>
        <topology evidence="1">Multi-pass membrane protein</topology>
    </subcellularLocation>
</comment>
<evidence type="ECO:0000256" key="5">
    <source>
        <dbReference type="SAM" id="MobiDB-lite"/>
    </source>
</evidence>
<keyword evidence="4 6" id="KW-0472">Membrane</keyword>
<keyword evidence="8" id="KW-1185">Reference proteome</keyword>
<evidence type="ECO:0000256" key="3">
    <source>
        <dbReference type="ARBA" id="ARBA00022989"/>
    </source>
</evidence>
<dbReference type="CDD" id="cd02432">
    <property type="entry name" value="Nodulin-21_like_1"/>
    <property type="match status" value="1"/>
</dbReference>
<dbReference type="Pfam" id="PF01988">
    <property type="entry name" value="VIT1"/>
    <property type="match status" value="1"/>
</dbReference>
<comment type="caution">
    <text evidence="7">The sequence shown here is derived from an EMBL/GenBank/DDBJ whole genome shotgun (WGS) entry which is preliminary data.</text>
</comment>
<evidence type="ECO:0000313" key="7">
    <source>
        <dbReference type="EMBL" id="GAA2143423.1"/>
    </source>
</evidence>
<protein>
    <submittedName>
        <fullName evidence="7">VIT family protein</fullName>
    </submittedName>
</protein>
<evidence type="ECO:0000256" key="6">
    <source>
        <dbReference type="SAM" id="Phobius"/>
    </source>
</evidence>
<evidence type="ECO:0000256" key="2">
    <source>
        <dbReference type="ARBA" id="ARBA00022692"/>
    </source>
</evidence>
<organism evidence="7 8">
    <name type="scientific">Kitasatospora kazusensis</name>
    <dbReference type="NCBI Taxonomy" id="407974"/>
    <lineage>
        <taxon>Bacteria</taxon>
        <taxon>Bacillati</taxon>
        <taxon>Actinomycetota</taxon>
        <taxon>Actinomycetes</taxon>
        <taxon>Kitasatosporales</taxon>
        <taxon>Streptomycetaceae</taxon>
        <taxon>Kitasatospora</taxon>
    </lineage>
</organism>
<proteinExistence type="predicted"/>
<keyword evidence="3 6" id="KW-1133">Transmembrane helix</keyword>
<feature type="transmembrane region" description="Helical" evidence="6">
    <location>
        <begin position="74"/>
        <end position="100"/>
    </location>
</feature>
<evidence type="ECO:0000256" key="4">
    <source>
        <dbReference type="ARBA" id="ARBA00023136"/>
    </source>
</evidence>
<dbReference type="InterPro" id="IPR008217">
    <property type="entry name" value="Ccc1_fam"/>
</dbReference>
<feature type="transmembrane region" description="Helical" evidence="6">
    <location>
        <begin position="106"/>
        <end position="127"/>
    </location>
</feature>
<dbReference type="Proteomes" id="UP001422759">
    <property type="component" value="Unassembled WGS sequence"/>
</dbReference>
<feature type="transmembrane region" description="Helical" evidence="6">
    <location>
        <begin position="263"/>
        <end position="285"/>
    </location>
</feature>
<gene>
    <name evidence="7" type="ORF">GCM10009760_29780</name>
</gene>
<feature type="transmembrane region" description="Helical" evidence="6">
    <location>
        <begin position="232"/>
        <end position="251"/>
    </location>
</feature>
<evidence type="ECO:0000313" key="8">
    <source>
        <dbReference type="Proteomes" id="UP001422759"/>
    </source>
</evidence>
<dbReference type="PANTHER" id="PTHR31851">
    <property type="entry name" value="FE(2+)/MN(2+) TRANSPORTER PCL1"/>
    <property type="match status" value="1"/>
</dbReference>
<evidence type="ECO:0000256" key="1">
    <source>
        <dbReference type="ARBA" id="ARBA00004127"/>
    </source>
</evidence>
<reference evidence="7 8" key="1">
    <citation type="journal article" date="2019" name="Int. J. Syst. Evol. Microbiol.">
        <title>The Global Catalogue of Microorganisms (GCM) 10K type strain sequencing project: providing services to taxonomists for standard genome sequencing and annotation.</title>
        <authorList>
            <consortium name="The Broad Institute Genomics Platform"/>
            <consortium name="The Broad Institute Genome Sequencing Center for Infectious Disease"/>
            <person name="Wu L."/>
            <person name="Ma J."/>
        </authorList>
    </citation>
    <scope>NUCLEOTIDE SEQUENCE [LARGE SCALE GENOMIC DNA]</scope>
    <source>
        <strain evidence="7 8">JCM 14560</strain>
    </source>
</reference>
<feature type="region of interest" description="Disordered" evidence="5">
    <location>
        <begin position="26"/>
        <end position="66"/>
    </location>
</feature>
<feature type="transmembrane region" description="Helical" evidence="6">
    <location>
        <begin position="206"/>
        <end position="226"/>
    </location>
</feature>
<name>A0ABN2ZK20_9ACTN</name>
<sequence>MRTGPGPGTMRALVGSDTLRTELCMTEPTSTGNAGPVSDRETGTHRQGPAGPGRKAVAEPEPHHPQGLAGRLNALWAGVLGANDGIVSTAGLVVGVAGATSSRGPVFTAGIAGLVAGAVSMALGEYVSVSSQRDVERTLLAIERTELQEFPEEEIAELAALYEAKGLQPATALQVAQELTANDAFAAHADAELGIDPQELTNPWHAAWASLIAFTLGSALPLLAVLLPPAGWRVPVTFAVVLVALALTGALSAQLGGSKKAPAVARLVIGGALAMAVTFGVGRLVGGSVGG</sequence>
<keyword evidence="2 6" id="KW-0812">Transmembrane</keyword>
<dbReference type="EMBL" id="BAAANT010000014">
    <property type="protein sequence ID" value="GAA2143423.1"/>
    <property type="molecule type" value="Genomic_DNA"/>
</dbReference>
<accession>A0ABN2ZK20</accession>